<feature type="transmembrane region" description="Helical" evidence="1">
    <location>
        <begin position="57"/>
        <end position="78"/>
    </location>
</feature>
<keyword evidence="1" id="KW-0812">Transmembrane</keyword>
<feature type="transmembrane region" description="Helical" evidence="1">
    <location>
        <begin position="245"/>
        <end position="268"/>
    </location>
</feature>
<evidence type="ECO:0008006" key="4">
    <source>
        <dbReference type="Google" id="ProtNLM"/>
    </source>
</evidence>
<keyword evidence="1" id="KW-1133">Transmembrane helix</keyword>
<organism evidence="2 3">
    <name type="scientific">Dentipellis fragilis</name>
    <dbReference type="NCBI Taxonomy" id="205917"/>
    <lineage>
        <taxon>Eukaryota</taxon>
        <taxon>Fungi</taxon>
        <taxon>Dikarya</taxon>
        <taxon>Basidiomycota</taxon>
        <taxon>Agaricomycotina</taxon>
        <taxon>Agaricomycetes</taxon>
        <taxon>Russulales</taxon>
        <taxon>Hericiaceae</taxon>
        <taxon>Dentipellis</taxon>
    </lineage>
</organism>
<evidence type="ECO:0000313" key="2">
    <source>
        <dbReference type="EMBL" id="TFY71607.1"/>
    </source>
</evidence>
<keyword evidence="3" id="KW-1185">Reference proteome</keyword>
<accession>A0A4Y9ZCA4</accession>
<feature type="transmembrane region" description="Helical" evidence="1">
    <location>
        <begin position="98"/>
        <end position="121"/>
    </location>
</feature>
<dbReference type="Proteomes" id="UP000298327">
    <property type="component" value="Unassembled WGS sequence"/>
</dbReference>
<dbReference type="OrthoDB" id="2562239at2759"/>
<feature type="transmembrane region" description="Helical" evidence="1">
    <location>
        <begin position="142"/>
        <end position="164"/>
    </location>
</feature>
<dbReference type="AlphaFoldDB" id="A0A4Y9ZCA4"/>
<evidence type="ECO:0000313" key="3">
    <source>
        <dbReference type="Proteomes" id="UP000298327"/>
    </source>
</evidence>
<reference evidence="2 3" key="1">
    <citation type="submission" date="2019-02" db="EMBL/GenBank/DDBJ databases">
        <title>Genome sequencing of the rare red list fungi Dentipellis fragilis.</title>
        <authorList>
            <person name="Buettner E."/>
            <person name="Kellner H."/>
        </authorList>
    </citation>
    <scope>NUCLEOTIDE SEQUENCE [LARGE SCALE GENOMIC DNA]</scope>
    <source>
        <strain evidence="2 3">DSM 105465</strain>
    </source>
</reference>
<dbReference type="EMBL" id="SEOQ01000044">
    <property type="protein sequence ID" value="TFY71607.1"/>
    <property type="molecule type" value="Genomic_DNA"/>
</dbReference>
<feature type="transmembrane region" description="Helical" evidence="1">
    <location>
        <begin position="176"/>
        <end position="197"/>
    </location>
</feature>
<protein>
    <recommendedName>
        <fullName evidence="4">Chitin synthase export chaperone</fullName>
    </recommendedName>
</protein>
<proteinExistence type="predicted"/>
<sequence length="291" mass="31424">MSTDSTFTNSSTGLLTGGIPTTSQDVAPSVIFTVLYALTSALAVFRVFQYRGVCVWTFFRLLMFENVRLVTFILRIVAAENYSDALKGKATFNTGILIAEQVLLGVGFVMPTSTLISLVEAHSSRDTVLGPKKKAIFRAMELSLLAAIALGAVAGGMFSSSLTSSSTRNDVKIERIVSAVVTLVALVLAMGYCIYLFPKRGFPLATTLWLGLTTAMLMVVPIYRIVIIGDPPHDGQSTGAKATFWVLQVTFEWLVGASLLSVNAIEWCGMGMEPLDKMSDGEANGLYAERY</sequence>
<keyword evidence="1" id="KW-0472">Membrane</keyword>
<gene>
    <name evidence="2" type="ORF">EVG20_g1400</name>
</gene>
<feature type="transmembrane region" description="Helical" evidence="1">
    <location>
        <begin position="26"/>
        <end position="45"/>
    </location>
</feature>
<name>A0A4Y9ZCA4_9AGAM</name>
<comment type="caution">
    <text evidence="2">The sequence shown here is derived from an EMBL/GenBank/DDBJ whole genome shotgun (WGS) entry which is preliminary data.</text>
</comment>
<evidence type="ECO:0000256" key="1">
    <source>
        <dbReference type="SAM" id="Phobius"/>
    </source>
</evidence>
<feature type="transmembrane region" description="Helical" evidence="1">
    <location>
        <begin position="204"/>
        <end position="225"/>
    </location>
</feature>